<dbReference type="EMBL" id="JBHUOS010000009">
    <property type="protein sequence ID" value="MFD2916114.1"/>
    <property type="molecule type" value="Genomic_DNA"/>
</dbReference>
<name>A0ABW5ZSY4_9FLAO</name>
<proteinExistence type="predicted"/>
<accession>A0ABW5ZSY4</accession>
<feature type="repeat" description="ANK" evidence="3">
    <location>
        <begin position="118"/>
        <end position="150"/>
    </location>
</feature>
<gene>
    <name evidence="5" type="ORF">ACFS29_10730</name>
</gene>
<evidence type="ECO:0000256" key="2">
    <source>
        <dbReference type="ARBA" id="ARBA00023043"/>
    </source>
</evidence>
<protein>
    <submittedName>
        <fullName evidence="5">Ankyrin repeat domain-containing protein</fullName>
    </submittedName>
</protein>
<dbReference type="Proteomes" id="UP001597548">
    <property type="component" value="Unassembled WGS sequence"/>
</dbReference>
<dbReference type="SUPFAM" id="SSF48403">
    <property type="entry name" value="Ankyrin repeat"/>
    <property type="match status" value="1"/>
</dbReference>
<keyword evidence="1" id="KW-0677">Repeat</keyword>
<dbReference type="RefSeq" id="WP_194508125.1">
    <property type="nucleotide sequence ID" value="NZ_JADILU010000004.1"/>
</dbReference>
<evidence type="ECO:0000256" key="3">
    <source>
        <dbReference type="PROSITE-ProRule" id="PRU00023"/>
    </source>
</evidence>
<feature type="repeat" description="ANK" evidence="3">
    <location>
        <begin position="85"/>
        <end position="117"/>
    </location>
</feature>
<sequence>MKIKQFCLINCLLVTFFSFAQKDIFDVARTGTIDDVKALMEINSDTINVVNEKGFVPLTLSCYNGNTEVALFLATMVKDIDGNSDYGTPLMAAVYKNRPLIVERLLELNANPNLADVNGTTSLHYAIIFRNEKIIKLLMDAKADVDFKDNRGNSAKNYAAMTSNESIIDLINKK</sequence>
<dbReference type="PANTHER" id="PTHR24198">
    <property type="entry name" value="ANKYRIN REPEAT AND PROTEIN KINASE DOMAIN-CONTAINING PROTEIN"/>
    <property type="match status" value="1"/>
</dbReference>
<keyword evidence="2 3" id="KW-0040">ANK repeat</keyword>
<dbReference type="Pfam" id="PF00023">
    <property type="entry name" value="Ank"/>
    <property type="match status" value="1"/>
</dbReference>
<dbReference type="PROSITE" id="PS50088">
    <property type="entry name" value="ANK_REPEAT"/>
    <property type="match status" value="2"/>
</dbReference>
<dbReference type="SMART" id="SM00248">
    <property type="entry name" value="ANK"/>
    <property type="match status" value="3"/>
</dbReference>
<feature type="chain" id="PRO_5047384472" evidence="4">
    <location>
        <begin position="21"/>
        <end position="174"/>
    </location>
</feature>
<dbReference type="Gene3D" id="1.25.40.20">
    <property type="entry name" value="Ankyrin repeat-containing domain"/>
    <property type="match status" value="2"/>
</dbReference>
<evidence type="ECO:0000256" key="4">
    <source>
        <dbReference type="SAM" id="SignalP"/>
    </source>
</evidence>
<keyword evidence="4" id="KW-0732">Signal</keyword>
<dbReference type="Pfam" id="PF12796">
    <property type="entry name" value="Ank_2"/>
    <property type="match status" value="1"/>
</dbReference>
<dbReference type="PANTHER" id="PTHR24198:SF165">
    <property type="entry name" value="ANKYRIN REPEAT-CONTAINING PROTEIN-RELATED"/>
    <property type="match status" value="1"/>
</dbReference>
<keyword evidence="6" id="KW-1185">Reference proteome</keyword>
<dbReference type="InterPro" id="IPR002110">
    <property type="entry name" value="Ankyrin_rpt"/>
</dbReference>
<reference evidence="6" key="1">
    <citation type="journal article" date="2019" name="Int. J. Syst. Evol. Microbiol.">
        <title>The Global Catalogue of Microorganisms (GCM) 10K type strain sequencing project: providing services to taxonomists for standard genome sequencing and annotation.</title>
        <authorList>
            <consortium name="The Broad Institute Genomics Platform"/>
            <consortium name="The Broad Institute Genome Sequencing Center for Infectious Disease"/>
            <person name="Wu L."/>
            <person name="Ma J."/>
        </authorList>
    </citation>
    <scope>NUCLEOTIDE SEQUENCE [LARGE SCALE GENOMIC DNA]</scope>
    <source>
        <strain evidence="6">KCTC 32514</strain>
    </source>
</reference>
<dbReference type="InterPro" id="IPR036770">
    <property type="entry name" value="Ankyrin_rpt-contain_sf"/>
</dbReference>
<evidence type="ECO:0000256" key="1">
    <source>
        <dbReference type="ARBA" id="ARBA00022737"/>
    </source>
</evidence>
<organism evidence="5 6">
    <name type="scientific">Psychroserpens luteus</name>
    <dbReference type="NCBI Taxonomy" id="1434066"/>
    <lineage>
        <taxon>Bacteria</taxon>
        <taxon>Pseudomonadati</taxon>
        <taxon>Bacteroidota</taxon>
        <taxon>Flavobacteriia</taxon>
        <taxon>Flavobacteriales</taxon>
        <taxon>Flavobacteriaceae</taxon>
        <taxon>Psychroserpens</taxon>
    </lineage>
</organism>
<evidence type="ECO:0000313" key="6">
    <source>
        <dbReference type="Proteomes" id="UP001597548"/>
    </source>
</evidence>
<evidence type="ECO:0000313" key="5">
    <source>
        <dbReference type="EMBL" id="MFD2916114.1"/>
    </source>
</evidence>
<feature type="signal peptide" evidence="4">
    <location>
        <begin position="1"/>
        <end position="20"/>
    </location>
</feature>
<comment type="caution">
    <text evidence="5">The sequence shown here is derived from an EMBL/GenBank/DDBJ whole genome shotgun (WGS) entry which is preliminary data.</text>
</comment>
<dbReference type="PROSITE" id="PS50297">
    <property type="entry name" value="ANK_REP_REGION"/>
    <property type="match status" value="1"/>
</dbReference>